<keyword evidence="2" id="KW-1185">Reference proteome</keyword>
<evidence type="ECO:0000313" key="2">
    <source>
        <dbReference type="Proteomes" id="UP000005640"/>
    </source>
</evidence>
<reference evidence="1 2" key="3">
    <citation type="journal article" date="2004" name="Nature">
        <title>Finishing the euchromatic sequence of the human genome.</title>
        <authorList>
            <consortium name="International Human Genome Sequencing Consortium"/>
        </authorList>
    </citation>
    <scope>NUCLEOTIDE SEQUENCE [LARGE SCALE GENOMIC DNA]</scope>
</reference>
<dbReference type="Ensembl" id="ENST00000535758.1">
    <property type="protein sequence ID" value="ENSP00000444916.1"/>
    <property type="gene ID" value="ENSG00000105676.14"/>
</dbReference>
<sequence>MSERCCSRYSQAGVQWHDLGSLQPPPLCSSGSPTSVSLIAGITDLRSIYRLHANINTGEDGLQAHCPGDL</sequence>
<dbReference type="Proteomes" id="UP000005640">
    <property type="component" value="Chromosome 19"/>
</dbReference>
<proteinExistence type="predicted"/>
<dbReference type="OpenTargets" id="ENSG00000105676"/>
<dbReference type="VEuPathDB" id="HostDB:ENSG00000105676"/>
<dbReference type="Ensembl" id="ENST00000535758.1">
    <property type="protein sequence ID" value="ENSP00000444916.1"/>
    <property type="gene ID" value="ENSG00000105676.15"/>
</dbReference>
<dbReference type="HGNC" id="HGNC:25049">
    <property type="gene designation" value="ARMC6"/>
</dbReference>
<reference evidence="1" key="4">
    <citation type="submission" date="2025-08" db="UniProtKB">
        <authorList>
            <consortium name="Ensembl"/>
        </authorList>
    </citation>
    <scope>IDENTIFICATION</scope>
</reference>
<accession>F5H4H6</accession>
<dbReference type="GeneTree" id="ENSGT00390000002913"/>
<dbReference type="Bgee" id="ENSG00000105676">
    <property type="expression patterns" value="Expressed in right lobe of liver and 179 other cell types or tissues"/>
</dbReference>
<dbReference type="OrthoDB" id="449062at2759"/>
<reference evidence="1 2" key="1">
    <citation type="journal article" date="2001" name="Nature">
        <title>Initial sequencing and analysis of the human genome.</title>
        <authorList>
            <consortium name="International Human Genome Sequencing Consortium"/>
            <person name="Lander E.S."/>
            <person name="Linton L.M."/>
            <person name="Birren B."/>
            <person name="Nusbaum C."/>
            <person name="Zody M.C."/>
            <person name="Baldwin J."/>
            <person name="Devon K."/>
            <person name="Dewar K."/>
            <person name="Doyle M."/>
            <person name="FitzHugh W."/>
            <person name="Funke R."/>
            <person name="Gage D."/>
            <person name="Harris K."/>
            <person name="Heaford A."/>
            <person name="Howland J."/>
            <person name="Kann L."/>
            <person name="Lehoczky J."/>
            <person name="LeVine R."/>
            <person name="McEwan P."/>
            <person name="McKernan K."/>
            <person name="Meldrim J."/>
            <person name="Mesirov J.P."/>
            <person name="Miranda C."/>
            <person name="Morris W."/>
            <person name="Naylor J."/>
            <person name="Raymond C."/>
            <person name="Rosetti M."/>
            <person name="Santos R."/>
            <person name="Sheridan A."/>
            <person name="Sougnez C."/>
            <person name="Stange-Thomann N."/>
            <person name="Stojanovic N."/>
            <person name="Subramanian A."/>
            <person name="Wyman D."/>
            <person name="Rogers J."/>
            <person name="Sulston J."/>
            <person name="Ainscough R."/>
            <person name="Beck S."/>
            <person name="Bentley D."/>
            <person name="Burton J."/>
            <person name="Clee C."/>
            <person name="Carter N."/>
            <person name="Coulson A."/>
            <person name="Deadman R."/>
            <person name="Deloukas P."/>
            <person name="Dunham A."/>
            <person name="Dunham I."/>
            <person name="Durbin R."/>
            <person name="French L."/>
            <person name="Grafham D."/>
            <person name="Gregory S."/>
            <person name="Hubbard T."/>
            <person name="Humphray S."/>
            <person name="Hunt A."/>
            <person name="Jones M."/>
            <person name="Lloyd C."/>
            <person name="McMurray A."/>
            <person name="Matthews L."/>
            <person name="Mercer S."/>
            <person name="Milne S."/>
            <person name="Mullikin J.C."/>
            <person name="Mungall A."/>
            <person name="Plumb R."/>
            <person name="Ross M."/>
            <person name="Shownkeen R."/>
            <person name="Sims S."/>
            <person name="Waterston R.H."/>
            <person name="Wilson R.K."/>
            <person name="Hillier L.W."/>
            <person name="McPherson J.D."/>
            <person name="Marra M.A."/>
            <person name="Mardis E.R."/>
            <person name="Fulton L.A."/>
            <person name="Chinwalla A.T."/>
            <person name="Pepin K.H."/>
            <person name="Gish W.R."/>
            <person name="Chissoe S.L."/>
            <person name="Wendl M.C."/>
            <person name="Delehaunty K.D."/>
            <person name="Miner T.L."/>
            <person name="Delehaunty A."/>
            <person name="Kramer J.B."/>
            <person name="Cook L.L."/>
            <person name="Fulton R.S."/>
            <person name="Johnson D.L."/>
            <person name="Minx P.J."/>
            <person name="Clifton S.W."/>
            <person name="Hawkins T."/>
            <person name="Branscomb E."/>
            <person name="Predki P."/>
            <person name="Richardson P."/>
            <person name="Wenning S."/>
            <person name="Slezak T."/>
            <person name="Doggett N."/>
            <person name="Cheng J.F."/>
            <person name="Olsen A."/>
            <person name="Lucas S."/>
            <person name="Elkin C."/>
            <person name="Uberbacher E."/>
            <person name="Frazier M."/>
            <person name="Gibbs R.A."/>
            <person name="Muzny D.M."/>
            <person name="Scherer S.E."/>
            <person name="Bouck J.B."/>
            <person name="Sodergren E.J."/>
            <person name="Worley K.C."/>
            <person name="Rives C.M."/>
            <person name="Gorrell J.H."/>
            <person name="Metzker M.L."/>
            <person name="Naylor S.L."/>
            <person name="Kucherlapati R.S."/>
            <person name="Nelson D.L."/>
            <person name="Weinstock G.M."/>
            <person name="Sakaki Y."/>
            <person name="Fujiyama A."/>
            <person name="Hattori M."/>
            <person name="Yada T."/>
            <person name="Toyoda A."/>
            <person name="Itoh T."/>
            <person name="Kawagoe C."/>
            <person name="Watanabe H."/>
            <person name="Totoki Y."/>
            <person name="Taylor T."/>
            <person name="Weissenbach J."/>
            <person name="Heilig R."/>
            <person name="Saurin W."/>
            <person name="Artiguenave F."/>
            <person name="Brottier P."/>
            <person name="Bruls T."/>
            <person name="Pelletier E."/>
            <person name="Robert C."/>
            <person name="Wincker P."/>
            <person name="Smith D.R."/>
            <person name="Doucette-Stamm L."/>
            <person name="Rubenfield M."/>
            <person name="Weinstock K."/>
            <person name="Lee H.M."/>
            <person name="Dubois J."/>
            <person name="Rosenthal A."/>
            <person name="Platzer M."/>
            <person name="Nyakatura G."/>
            <person name="Taudien S."/>
            <person name="Rump A."/>
            <person name="Yang H."/>
            <person name="Yu J."/>
            <person name="Wang J."/>
            <person name="Huang G."/>
            <person name="Gu J."/>
            <person name="Hood L."/>
            <person name="Rowen L."/>
            <person name="Madan A."/>
            <person name="Qin S."/>
            <person name="Davis R.W."/>
            <person name="Federspiel N.A."/>
            <person name="Abola A.P."/>
            <person name="Proctor M.J."/>
            <person name="Myers R.M."/>
            <person name="Schmutz J."/>
            <person name="Dickson M."/>
            <person name="Grimwood J."/>
            <person name="Cox D.R."/>
            <person name="Olson M.V."/>
            <person name="Kaul R."/>
            <person name="Raymond C."/>
            <person name="Shimizu N."/>
            <person name="Kawasaki K."/>
            <person name="Minoshima S."/>
            <person name="Evans G.A."/>
            <person name="Athanasiou M."/>
            <person name="Schultz R."/>
            <person name="Roe B.A."/>
            <person name="Chen F."/>
            <person name="Pan H."/>
            <person name="Ramser J."/>
            <person name="Lehrach H."/>
            <person name="Reinhardt R."/>
            <person name="McCombie W.R."/>
            <person name="de la Bastide M."/>
            <person name="Dedhia N."/>
            <person name="Blocker H."/>
            <person name="Hornischer K."/>
            <person name="Nordsiek G."/>
            <person name="Agarwala R."/>
            <person name="Aravind L."/>
            <person name="Bailey J.A."/>
            <person name="Bateman A."/>
            <person name="Batzoglou S."/>
            <person name="Birney E."/>
            <person name="Bork P."/>
            <person name="Brown D.G."/>
            <person name="Burge C.B."/>
            <person name="Cerutti L."/>
            <person name="Chen H.C."/>
            <person name="Church D."/>
            <person name="Clamp M."/>
            <person name="Copley R.R."/>
            <person name="Doerks T."/>
            <person name="Eddy S.R."/>
            <person name="Eichler E.E."/>
            <person name="Furey T.S."/>
            <person name="Galagan J."/>
            <person name="Gilbert J.G."/>
            <person name="Harmon C."/>
            <person name="Hayashizaki Y."/>
            <person name="Haussler D."/>
            <person name="Hermjakob H."/>
            <person name="Hokamp K."/>
            <person name="Jang W."/>
            <person name="Johnson L.S."/>
            <person name="Jones T.A."/>
            <person name="Kasif S."/>
            <person name="Kaspryzk A."/>
            <person name="Kennedy S."/>
            <person name="Kent W.J."/>
            <person name="Kitts P."/>
            <person name="Koonin E.V."/>
            <person name="Korf I."/>
            <person name="Kulp D."/>
            <person name="Lancet D."/>
            <person name="Lowe T.M."/>
            <person name="McLysaght A."/>
            <person name="Mikkelsen T."/>
            <person name="Moran J.V."/>
            <person name="Mulder N."/>
            <person name="Pollara V.J."/>
            <person name="Ponting C.P."/>
            <person name="Schuler G."/>
            <person name="Schultz J."/>
            <person name="Slater G."/>
            <person name="Smit A.F."/>
            <person name="Stupka E."/>
            <person name="Szustakowski J."/>
            <person name="Thierry-Mieg D."/>
            <person name="Thierry-Mieg J."/>
            <person name="Wagner L."/>
            <person name="Wallis J."/>
            <person name="Wheeler R."/>
            <person name="Williams A."/>
            <person name="Wolf Y.I."/>
            <person name="Wolfe K.H."/>
            <person name="Yang S.P."/>
            <person name="Yeh R.F."/>
            <person name="Collins F."/>
            <person name="Guyer M.S."/>
            <person name="Peterson J."/>
            <person name="Felsenfeld A."/>
            <person name="Wetterstrand K.A."/>
            <person name="Patrinos A."/>
            <person name="Morgan M.J."/>
            <person name="de Jong P."/>
            <person name="Catanese J.J."/>
            <person name="Osoegawa K."/>
            <person name="Shizuya H."/>
            <person name="Choi S."/>
            <person name="Chen Y.J."/>
        </authorList>
    </citation>
    <scope>NUCLEOTIDE SEQUENCE [LARGE SCALE GENOMIC DNA]</scope>
</reference>
<dbReference type="ChiTaRS" id="ARMC6">
    <property type="organism name" value="human"/>
</dbReference>
<dbReference type="EMBL" id="AC004447">
    <property type="status" value="NOT_ANNOTATED_CDS"/>
    <property type="molecule type" value="Genomic_DNA"/>
</dbReference>
<reference evidence="1" key="5">
    <citation type="submission" date="2025-09" db="UniProtKB">
        <authorList>
            <consortium name="Ensembl"/>
        </authorList>
    </citation>
    <scope>IDENTIFICATION</scope>
</reference>
<organism evidence="1 2">
    <name type="scientific">Homo sapiens</name>
    <name type="common">Human</name>
    <dbReference type="NCBI Taxonomy" id="9606"/>
    <lineage>
        <taxon>Eukaryota</taxon>
        <taxon>Metazoa</taxon>
        <taxon>Chordata</taxon>
        <taxon>Craniata</taxon>
        <taxon>Vertebrata</taxon>
        <taxon>Euteleostomi</taxon>
        <taxon>Mammalia</taxon>
        <taxon>Eutheria</taxon>
        <taxon>Euarchontoglires</taxon>
        <taxon>Primates</taxon>
        <taxon>Haplorrhini</taxon>
        <taxon>Catarrhini</taxon>
        <taxon>Hominidae</taxon>
        <taxon>Homo</taxon>
    </lineage>
</organism>
<name>F5H4H6_HUMAN</name>
<dbReference type="AlphaFoldDB" id="F5H4H6"/>
<dbReference type="EMBL" id="AC003038">
    <property type="status" value="NOT_ANNOTATED_CDS"/>
    <property type="molecule type" value="Genomic_DNA"/>
</dbReference>
<dbReference type="HOGENOM" id="CLU_2757099_0_0_1"/>
<reference evidence="1 2" key="2">
    <citation type="journal article" date="2004" name="Nature">
        <title>The DNA sequence and biology of human chromosome 19.</title>
        <authorList>
            <person name="Grimwood J."/>
            <person name="Gordon L.A."/>
            <person name="Olsen A."/>
            <person name="Terry A."/>
            <person name="Schmutz J."/>
            <person name="Lamerdin J."/>
            <person name="Hellsten U."/>
            <person name="Goodstein D."/>
            <person name="Couronne O."/>
            <person name="Tran-Gyamfi M."/>
            <person name="Aerts A."/>
            <person name="Altherr M."/>
            <person name="Ashworth L."/>
            <person name="Bajorek E."/>
            <person name="Black S."/>
            <person name="Branscomb E."/>
            <person name="Caenepeel S."/>
            <person name="Carrano A."/>
            <person name="Caoile C."/>
            <person name="Chan Y.M."/>
            <person name="Christensen M."/>
            <person name="Cleland C.A."/>
            <person name="Copeland A."/>
            <person name="Dalin E."/>
            <person name="Dehal P."/>
            <person name="Denys M."/>
            <person name="Detter J.C."/>
            <person name="Escobar J."/>
            <person name="Flowers D."/>
            <person name="Fotopulos D."/>
            <person name="Garcia C."/>
            <person name="Georgescu A.M."/>
            <person name="Glavina T."/>
            <person name="Gomez M."/>
            <person name="Gonzales E."/>
            <person name="Groza M."/>
            <person name="Hammon N."/>
            <person name="Hawkins T."/>
            <person name="Haydu L."/>
            <person name="Ho I."/>
            <person name="Huang W."/>
            <person name="Israni S."/>
            <person name="Jett J."/>
            <person name="Kadner K."/>
            <person name="Kimball H."/>
            <person name="Kobayashi A."/>
            <person name="Larionov V."/>
            <person name="Leem S.H."/>
            <person name="Lopez F."/>
            <person name="Lou Y."/>
            <person name="Lowry S."/>
            <person name="Malfatti S."/>
            <person name="Martinez D."/>
            <person name="McCready P."/>
            <person name="Medina C."/>
            <person name="Morgan J."/>
            <person name="Nelson K."/>
            <person name="Nolan M."/>
            <person name="Ovcharenko I."/>
            <person name="Pitluck S."/>
            <person name="Pollard M."/>
            <person name="Popkie A.P."/>
            <person name="Predki P."/>
            <person name="Quan G."/>
            <person name="Ramirez L."/>
            <person name="Rash S."/>
            <person name="Retterer J."/>
            <person name="Rodriguez A."/>
            <person name="Rogers S."/>
            <person name="Salamov A."/>
            <person name="Salazar A."/>
            <person name="She X."/>
            <person name="Smith D."/>
            <person name="Slezak T."/>
            <person name="Solovyev V."/>
            <person name="Thayer N."/>
            <person name="Tice H."/>
            <person name="Tsai M."/>
            <person name="Ustaszewska A."/>
            <person name="Vo N."/>
            <person name="Wagner M."/>
            <person name="Wheeler J."/>
            <person name="Wu K."/>
            <person name="Xie G."/>
            <person name="Yang J."/>
            <person name="Dubchak I."/>
            <person name="Furey T.S."/>
            <person name="DeJong P."/>
            <person name="Dickson M."/>
            <person name="Gordon D."/>
            <person name="Eichler E.E."/>
            <person name="Pennacchio L.A."/>
            <person name="Richardson P."/>
            <person name="Stubbs L."/>
            <person name="Rokhsar D.S."/>
            <person name="Myers R.M."/>
            <person name="Rubin E.M."/>
            <person name="Lucas S.M."/>
        </authorList>
    </citation>
    <scope>NUCLEOTIDE SEQUENCE [LARGE SCALE GENOMIC DNA]</scope>
</reference>
<protein>
    <submittedName>
        <fullName evidence="1">Armadillo repeat containing 6</fullName>
    </submittedName>
</protein>
<gene>
    <name evidence="1" type="primary">ARMC6</name>
</gene>
<evidence type="ECO:0000313" key="1">
    <source>
        <dbReference type="Ensembl" id="ENSP00000444916.1"/>
    </source>
</evidence>
<dbReference type="UCSC" id="uc060vwt.1">
    <property type="organism name" value="human"/>
</dbReference>
<dbReference type="ExpressionAtlas" id="F5H4H6">
    <property type="expression patterns" value="baseline and differential"/>
</dbReference>